<reference evidence="1 2" key="1">
    <citation type="submission" date="2019-12" db="EMBL/GenBank/DDBJ databases">
        <title>Genomic-based taxomic classification of the family Erythrobacteraceae.</title>
        <authorList>
            <person name="Xu L."/>
        </authorList>
    </citation>
    <scope>NUCLEOTIDE SEQUENCE [LARGE SCALE GENOMIC DNA]</scope>
    <source>
        <strain evidence="1 2">MCCC 1K02066</strain>
    </source>
</reference>
<gene>
    <name evidence="1" type="ORF">GRI75_12210</name>
</gene>
<comment type="caution">
    <text evidence="1">The sequence shown here is derived from an EMBL/GenBank/DDBJ whole genome shotgun (WGS) entry which is preliminary data.</text>
</comment>
<dbReference type="EMBL" id="WTYK01000007">
    <property type="protein sequence ID" value="MXP42404.1"/>
    <property type="molecule type" value="Genomic_DNA"/>
</dbReference>
<sequence>MLAMLALPAVAAAQDSPQSRGSGSRTQVTPYIEAAQVLTAEIEPESDLVTYTTVAAGVDATVVGRNSAGSASLRYERHIGYGDEVADSDTVSGIARASVALVPRAVTIEAGALASRTRVDESGGTFAGAFAQDDGSTSQVYSGYVGPSVQTRSGDVQAEGHYRFGYTRVESPDAVTVGAGGARPIDLADESTTHAAQARVGLAPYGVLPIGVGIGGGWNEQNVSNLDQRIRDRHVRGDVIVPVSPVLAVVGGVGYEDVQVSSRDAVRDASGNPVIGDDGRFVTDKSAPRVIAYETDGLIWDVGVMWRPSRRTSLEAFVGRRYDSTTYYGSFAYAPTSRQSINVSVYDGITSFGGVIADRLAGLPTQFQAVRNAFSGEIGGCVASVEGANCLSGALGSLNSAVFRGRGASLSYAIDLGRTQAGIGAGYDRRRFIAAPGTVLAAANSVVDESYWAMAYASTQLDQRSSLSGNATVNWFESGFDGGQAAIGYSASLAYYRQIIAGLSGTAAIGLDGITQDSLPDLMSASALLGLRYSF</sequence>
<name>A0A6I4UWX4_9SPHN</name>
<dbReference type="AlphaFoldDB" id="A0A6I4UWX4"/>
<proteinExistence type="predicted"/>
<evidence type="ECO:0000313" key="2">
    <source>
        <dbReference type="Proteomes" id="UP000469159"/>
    </source>
</evidence>
<dbReference type="OrthoDB" id="7416805at2"/>
<keyword evidence="2" id="KW-1185">Reference proteome</keyword>
<dbReference type="Proteomes" id="UP000469159">
    <property type="component" value="Unassembled WGS sequence"/>
</dbReference>
<protein>
    <submittedName>
        <fullName evidence="1">Preprotein translocase subunit YajC</fullName>
    </submittedName>
</protein>
<evidence type="ECO:0000313" key="1">
    <source>
        <dbReference type="EMBL" id="MXP42404.1"/>
    </source>
</evidence>
<accession>A0A6I4UWX4</accession>
<organism evidence="1 2">
    <name type="scientific">Croceibacterium soli</name>
    <dbReference type="NCBI Taxonomy" id="1739690"/>
    <lineage>
        <taxon>Bacteria</taxon>
        <taxon>Pseudomonadati</taxon>
        <taxon>Pseudomonadota</taxon>
        <taxon>Alphaproteobacteria</taxon>
        <taxon>Sphingomonadales</taxon>
        <taxon>Erythrobacteraceae</taxon>
        <taxon>Croceibacterium</taxon>
    </lineage>
</organism>